<dbReference type="PANTHER" id="PTHR11635">
    <property type="entry name" value="CAMP-DEPENDENT PROTEIN KINASE REGULATORY CHAIN"/>
    <property type="match status" value="1"/>
</dbReference>
<dbReference type="PANTHER" id="PTHR11635:SF153">
    <property type="entry name" value="CAMP-DEPENDENT PROTEIN KINASE TYPE II-ALPHA REGULATORY SUBUNIT"/>
    <property type="match status" value="1"/>
</dbReference>
<comment type="function">
    <text evidence="12">Regulatory subunit of the cAMP-dependent protein kinases involved in cAMP signaling in cells. Type II regulatory chains mediate membrane association by binding to anchoring proteins, including the MAP2 kinase.</text>
</comment>
<dbReference type="SMART" id="SM00100">
    <property type="entry name" value="cNMP"/>
    <property type="match status" value="1"/>
</dbReference>
<evidence type="ECO:0000256" key="2">
    <source>
        <dbReference type="ARBA" id="ARBA00004496"/>
    </source>
</evidence>
<dbReference type="OrthoDB" id="6238046at2759"/>
<proteinExistence type="inferred from homology"/>
<evidence type="ECO:0000256" key="7">
    <source>
        <dbReference type="ARBA" id="ARBA00022566"/>
    </source>
</evidence>
<keyword evidence="10" id="KW-0472">Membrane</keyword>
<evidence type="ECO:0000256" key="11">
    <source>
        <dbReference type="ARBA" id="ARBA00023149"/>
    </source>
</evidence>
<keyword evidence="11" id="KW-0114">cAMP</keyword>
<dbReference type="PROSITE" id="PS00888">
    <property type="entry name" value="CNMP_BINDING_1"/>
    <property type="match status" value="1"/>
</dbReference>
<keyword evidence="5" id="KW-0963">Cytoplasm</keyword>
<dbReference type="InterPro" id="IPR000595">
    <property type="entry name" value="cNMP-bd_dom"/>
</dbReference>
<evidence type="ECO:0000256" key="9">
    <source>
        <dbReference type="ARBA" id="ARBA00022741"/>
    </source>
</evidence>
<evidence type="ECO:0000256" key="6">
    <source>
        <dbReference type="ARBA" id="ARBA00022553"/>
    </source>
</evidence>
<dbReference type="PRINTS" id="PR00103">
    <property type="entry name" value="CAMPKINASE"/>
</dbReference>
<dbReference type="GO" id="GO:0005829">
    <property type="term" value="C:cytosol"/>
    <property type="evidence" value="ECO:0007669"/>
    <property type="project" value="TreeGrafter"/>
</dbReference>
<evidence type="ECO:0000256" key="3">
    <source>
        <dbReference type="ARBA" id="ARBA00005753"/>
    </source>
</evidence>
<dbReference type="SUPFAM" id="SSF51206">
    <property type="entry name" value="cAMP-binding domain-like"/>
    <property type="match status" value="1"/>
</dbReference>
<evidence type="ECO:0000256" key="1">
    <source>
        <dbReference type="ARBA" id="ARBA00004236"/>
    </source>
</evidence>
<name>A0A8E0VP54_9TREM</name>
<evidence type="ECO:0000256" key="13">
    <source>
        <dbReference type="ARBA" id="ARBA00041039"/>
    </source>
</evidence>
<keyword evidence="15" id="KW-0808">Transferase</keyword>
<keyword evidence="7" id="KW-0116">cAMP-binding</keyword>
<comment type="caution">
    <text evidence="15">The sequence shown here is derived from an EMBL/GenBank/DDBJ whole genome shotgun (WGS) entry which is preliminary data.</text>
</comment>
<evidence type="ECO:0000256" key="10">
    <source>
        <dbReference type="ARBA" id="ARBA00023136"/>
    </source>
</evidence>
<keyword evidence="16" id="KW-1185">Reference proteome</keyword>
<keyword evidence="9" id="KW-0547">Nucleotide-binding</keyword>
<keyword evidence="15" id="KW-0418">Kinase</keyword>
<dbReference type="InterPro" id="IPR050503">
    <property type="entry name" value="cAMP-dep_PK_reg_su-like"/>
</dbReference>
<dbReference type="GO" id="GO:0005952">
    <property type="term" value="C:cAMP-dependent protein kinase complex"/>
    <property type="evidence" value="ECO:0007669"/>
    <property type="project" value="InterPro"/>
</dbReference>
<dbReference type="AlphaFoldDB" id="A0A8E0VP54"/>
<dbReference type="Pfam" id="PF00027">
    <property type="entry name" value="cNMP_binding"/>
    <property type="match status" value="1"/>
</dbReference>
<evidence type="ECO:0000256" key="8">
    <source>
        <dbReference type="ARBA" id="ARBA00022737"/>
    </source>
</evidence>
<evidence type="ECO:0000313" key="15">
    <source>
        <dbReference type="EMBL" id="KAA0200125.1"/>
    </source>
</evidence>
<evidence type="ECO:0000259" key="14">
    <source>
        <dbReference type="PROSITE" id="PS50042"/>
    </source>
</evidence>
<dbReference type="InterPro" id="IPR018488">
    <property type="entry name" value="cNMP-bd_CS"/>
</dbReference>
<dbReference type="GO" id="GO:0005886">
    <property type="term" value="C:plasma membrane"/>
    <property type="evidence" value="ECO:0007669"/>
    <property type="project" value="UniProtKB-SubCell"/>
</dbReference>
<feature type="domain" description="Cyclic nucleotide-binding" evidence="14">
    <location>
        <begin position="35"/>
        <end position="117"/>
    </location>
</feature>
<accession>A0A8E0VP54</accession>
<sequence length="129" mass="14395">MQLHLSFLSLSLPLPPTDSFRSRNLIREAIENNDFLRHLGQVQIEEIVCCMYKKSIPQGSYIIREGQSGDALYVVAEGVLEVSKQNQLLGRMDVGRAFGELALLYNCNRTASVRGKSSSFRSHLVVGLP</sequence>
<gene>
    <name evidence="15" type="ORF">FBUS_08986</name>
</gene>
<dbReference type="Gene3D" id="2.60.120.10">
    <property type="entry name" value="Jelly Rolls"/>
    <property type="match status" value="1"/>
</dbReference>
<comment type="subcellular location">
    <subcellularLocation>
        <location evidence="1">Cell membrane</location>
    </subcellularLocation>
    <subcellularLocation>
        <location evidence="2">Cytoplasm</location>
    </subcellularLocation>
</comment>
<dbReference type="CDD" id="cd00038">
    <property type="entry name" value="CAP_ED"/>
    <property type="match status" value="1"/>
</dbReference>
<evidence type="ECO:0000256" key="4">
    <source>
        <dbReference type="ARBA" id="ARBA00022475"/>
    </source>
</evidence>
<keyword evidence="4" id="KW-1003">Cell membrane</keyword>
<dbReference type="GO" id="GO:0004862">
    <property type="term" value="F:cAMP-dependent protein kinase inhibitor activity"/>
    <property type="evidence" value="ECO:0007669"/>
    <property type="project" value="TreeGrafter"/>
</dbReference>
<dbReference type="EMBL" id="LUCM01000721">
    <property type="protein sequence ID" value="KAA0200125.1"/>
    <property type="molecule type" value="Genomic_DNA"/>
</dbReference>
<dbReference type="PROSITE" id="PS50042">
    <property type="entry name" value="CNMP_BINDING_3"/>
    <property type="match status" value="1"/>
</dbReference>
<dbReference type="GO" id="GO:0034236">
    <property type="term" value="F:protein kinase A catalytic subunit binding"/>
    <property type="evidence" value="ECO:0007669"/>
    <property type="project" value="TreeGrafter"/>
</dbReference>
<reference evidence="15" key="1">
    <citation type="submission" date="2019-05" db="EMBL/GenBank/DDBJ databases">
        <title>Annotation for the trematode Fasciolopsis buski.</title>
        <authorList>
            <person name="Choi Y.-J."/>
        </authorList>
    </citation>
    <scope>NUCLEOTIDE SEQUENCE</scope>
    <source>
        <strain evidence="15">HT</strain>
        <tissue evidence="15">Whole worm</tissue>
    </source>
</reference>
<evidence type="ECO:0000256" key="12">
    <source>
        <dbReference type="ARBA" id="ARBA00037198"/>
    </source>
</evidence>
<protein>
    <recommendedName>
        <fullName evidence="13">cAMP-dependent protein kinase type II-alpha regulatory subunit</fullName>
    </recommendedName>
</protein>
<dbReference type="Proteomes" id="UP000728185">
    <property type="component" value="Unassembled WGS sequence"/>
</dbReference>
<dbReference type="GO" id="GO:0030552">
    <property type="term" value="F:cAMP binding"/>
    <property type="evidence" value="ECO:0007669"/>
    <property type="project" value="UniProtKB-KW"/>
</dbReference>
<dbReference type="GO" id="GO:0016301">
    <property type="term" value="F:kinase activity"/>
    <property type="evidence" value="ECO:0007669"/>
    <property type="project" value="UniProtKB-KW"/>
</dbReference>
<keyword evidence="8" id="KW-0677">Repeat</keyword>
<evidence type="ECO:0000313" key="16">
    <source>
        <dbReference type="Proteomes" id="UP000728185"/>
    </source>
</evidence>
<organism evidence="15 16">
    <name type="scientific">Fasciolopsis buskii</name>
    <dbReference type="NCBI Taxonomy" id="27845"/>
    <lineage>
        <taxon>Eukaryota</taxon>
        <taxon>Metazoa</taxon>
        <taxon>Spiralia</taxon>
        <taxon>Lophotrochozoa</taxon>
        <taxon>Platyhelminthes</taxon>
        <taxon>Trematoda</taxon>
        <taxon>Digenea</taxon>
        <taxon>Plagiorchiida</taxon>
        <taxon>Echinostomata</taxon>
        <taxon>Echinostomatoidea</taxon>
        <taxon>Fasciolidae</taxon>
        <taxon>Fasciolopsis</taxon>
    </lineage>
</organism>
<keyword evidence="6" id="KW-0597">Phosphoprotein</keyword>
<dbReference type="InterPro" id="IPR014710">
    <property type="entry name" value="RmlC-like_jellyroll"/>
</dbReference>
<dbReference type="InterPro" id="IPR018490">
    <property type="entry name" value="cNMP-bd_dom_sf"/>
</dbReference>
<evidence type="ECO:0000256" key="5">
    <source>
        <dbReference type="ARBA" id="ARBA00022490"/>
    </source>
</evidence>
<comment type="similarity">
    <text evidence="3">Belongs to the cAMP-dependent kinase regulatory chain family.</text>
</comment>